<dbReference type="Proteomes" id="UP000825679">
    <property type="component" value="Chromosome"/>
</dbReference>
<evidence type="ECO:0000313" key="3">
    <source>
        <dbReference type="Proteomes" id="UP000825679"/>
    </source>
</evidence>
<protein>
    <submittedName>
        <fullName evidence="2">Helix-turn-helix domain-containing protein</fullName>
    </submittedName>
</protein>
<dbReference type="SUPFAM" id="SSF46689">
    <property type="entry name" value="Homeodomain-like"/>
    <property type="match status" value="1"/>
</dbReference>
<keyword evidence="3" id="KW-1185">Reference proteome</keyword>
<dbReference type="EMBL" id="CP081150">
    <property type="protein sequence ID" value="QZA76381.1"/>
    <property type="molecule type" value="Genomic_DNA"/>
</dbReference>
<feature type="domain" description="Insertion element IS150 protein InsJ-like helix-turn-helix" evidence="1">
    <location>
        <begin position="9"/>
        <end position="43"/>
    </location>
</feature>
<name>A0ABX8Z1D3_9NEIS</name>
<sequence length="93" mass="10620">MKNIYENHFKIEVLQYLGKGNKIAKASRKFNVHPSTIYAWTQIGIEGFLSRGSVRTSPVPEPTASTALARRMQQLEQENAVLRQAAKLYFMYS</sequence>
<dbReference type="Pfam" id="PF13518">
    <property type="entry name" value="HTH_28"/>
    <property type="match status" value="1"/>
</dbReference>
<accession>A0ABX8Z1D3</accession>
<dbReference type="RefSeq" id="WP_221004789.1">
    <property type="nucleotide sequence ID" value="NZ_CP081150.1"/>
</dbReference>
<evidence type="ECO:0000259" key="1">
    <source>
        <dbReference type="Pfam" id="PF13518"/>
    </source>
</evidence>
<dbReference type="InterPro" id="IPR055247">
    <property type="entry name" value="InsJ-like_HTH"/>
</dbReference>
<organism evidence="2 3">
    <name type="scientific">Deefgea tanakiae</name>
    <dbReference type="NCBI Taxonomy" id="2865840"/>
    <lineage>
        <taxon>Bacteria</taxon>
        <taxon>Pseudomonadati</taxon>
        <taxon>Pseudomonadota</taxon>
        <taxon>Betaproteobacteria</taxon>
        <taxon>Neisseriales</taxon>
        <taxon>Chitinibacteraceae</taxon>
        <taxon>Deefgea</taxon>
    </lineage>
</organism>
<evidence type="ECO:0000313" key="2">
    <source>
        <dbReference type="EMBL" id="QZA76381.1"/>
    </source>
</evidence>
<proteinExistence type="predicted"/>
<dbReference type="InterPro" id="IPR009057">
    <property type="entry name" value="Homeodomain-like_sf"/>
</dbReference>
<reference evidence="2 3" key="1">
    <citation type="submission" date="2021-08" db="EMBL/GenBank/DDBJ databases">
        <title>complete genome sequencing of Deefgea sp. D25.</title>
        <authorList>
            <person name="Bae J.-W."/>
            <person name="Gim D.-H."/>
        </authorList>
    </citation>
    <scope>NUCLEOTIDE SEQUENCE [LARGE SCALE GENOMIC DNA]</scope>
    <source>
        <strain evidence="2 3">D25</strain>
    </source>
</reference>
<gene>
    <name evidence="2" type="ORF">K4H28_08450</name>
</gene>